<feature type="region of interest" description="Disordered" evidence="1">
    <location>
        <begin position="1"/>
        <end position="30"/>
    </location>
</feature>
<feature type="region of interest" description="Disordered" evidence="1">
    <location>
        <begin position="167"/>
        <end position="191"/>
    </location>
</feature>
<proteinExistence type="predicted"/>
<evidence type="ECO:0000256" key="1">
    <source>
        <dbReference type="SAM" id="MobiDB-lite"/>
    </source>
</evidence>
<feature type="compositionally biased region" description="Basic residues" evidence="1">
    <location>
        <begin position="792"/>
        <end position="805"/>
    </location>
</feature>
<feature type="compositionally biased region" description="Basic and acidic residues" evidence="1">
    <location>
        <begin position="584"/>
        <end position="611"/>
    </location>
</feature>
<protein>
    <submittedName>
        <fullName evidence="2">Uncharacterized protein</fullName>
    </submittedName>
</protein>
<feature type="compositionally biased region" description="Basic and acidic residues" evidence="1">
    <location>
        <begin position="654"/>
        <end position="697"/>
    </location>
</feature>
<reference evidence="2 3" key="1">
    <citation type="journal article" date="2022" name="Nat. Plants">
        <title>Genomes of leafy and leafless Platanthera orchids illuminate the evolution of mycoheterotrophy.</title>
        <authorList>
            <person name="Li M.H."/>
            <person name="Liu K.W."/>
            <person name="Li Z."/>
            <person name="Lu H.C."/>
            <person name="Ye Q.L."/>
            <person name="Zhang D."/>
            <person name="Wang J.Y."/>
            <person name="Li Y.F."/>
            <person name="Zhong Z.M."/>
            <person name="Liu X."/>
            <person name="Yu X."/>
            <person name="Liu D.K."/>
            <person name="Tu X.D."/>
            <person name="Liu B."/>
            <person name="Hao Y."/>
            <person name="Liao X.Y."/>
            <person name="Jiang Y.T."/>
            <person name="Sun W.H."/>
            <person name="Chen J."/>
            <person name="Chen Y.Q."/>
            <person name="Ai Y."/>
            <person name="Zhai J.W."/>
            <person name="Wu S.S."/>
            <person name="Zhou Z."/>
            <person name="Hsiao Y.Y."/>
            <person name="Wu W.L."/>
            <person name="Chen Y.Y."/>
            <person name="Lin Y.F."/>
            <person name="Hsu J.L."/>
            <person name="Li C.Y."/>
            <person name="Wang Z.W."/>
            <person name="Zhao X."/>
            <person name="Zhong W.Y."/>
            <person name="Ma X.K."/>
            <person name="Ma L."/>
            <person name="Huang J."/>
            <person name="Chen G.Z."/>
            <person name="Huang M.Z."/>
            <person name="Huang L."/>
            <person name="Peng D.H."/>
            <person name="Luo Y.B."/>
            <person name="Zou S.Q."/>
            <person name="Chen S.P."/>
            <person name="Lan S."/>
            <person name="Tsai W.C."/>
            <person name="Van de Peer Y."/>
            <person name="Liu Z.J."/>
        </authorList>
    </citation>
    <scope>NUCLEOTIDE SEQUENCE [LARGE SCALE GENOMIC DNA]</scope>
    <source>
        <strain evidence="2">Lor288</strain>
    </source>
</reference>
<feature type="compositionally biased region" description="Polar residues" evidence="1">
    <location>
        <begin position="568"/>
        <end position="580"/>
    </location>
</feature>
<evidence type="ECO:0000313" key="3">
    <source>
        <dbReference type="Proteomes" id="UP001412067"/>
    </source>
</evidence>
<feature type="compositionally biased region" description="Polar residues" evidence="1">
    <location>
        <begin position="774"/>
        <end position="784"/>
    </location>
</feature>
<feature type="compositionally biased region" description="Basic and acidic residues" evidence="1">
    <location>
        <begin position="704"/>
        <end position="755"/>
    </location>
</feature>
<sequence>MPGPSKPSSDISDQPLDFQPKPTFGPDQLKQFSYSHVDRPANDGIMDQNIVTTSVRAWTSTTTPAVTFPPIPLAPSGVQFDPLFASQPSLSVYTSPDFGGISIPNFQAPISSASTPFGLGAGTSLHATNFLGDAAVPNWLREEIIKKKSAIASTNSLHSGVVETEDADMSFRKTDQTDNQSLDSRRSIEDEDDDEVHPFSLSLFGHSIFTNLFNLCSLIASSTVFSWQNCFFVQSLSWNEGSEVPMGESFVVPMEISPSETFEQAQIGVLQHGLDDIHECSGVSITDADSHLIFLHGYLQFYRDNGDVVWMKSVSLWRRDSRVFSLSDDLKDCKLHGLVGVQVKHYVRCCKFEALKAKQQEFKANYHHDLLENDDKGNQCGGIDLPYTFDKDRCKCQVEVSRIVTDELFDEIATKVLDEDEPNAEVVESIILDKPRVSPPPSVPIPKESSKSLVPQRTDSKEIDANEIFRPSTASGDLLGLGNYDSDASNSDNDDENGRIPSRKLDSTSHRPETNAMSYEHSLKNMRTAMELPNADSNGDVKKEKNVFLPDSRERKRDVHVHAKSLGASETSLKTSSINFESAGESRGDDVRGLKSNEAAGNERVKRPEISNRDRTITEACGDCEANILSSSDQILERSLNTRVPIKEVAGGSHRNDNESNKHREKQKEKIDKGGRLNERFGDRNVKQGTNDRETHSKSNSRSDIIKDSKKEISKDKSEKQKGYVRISDRERNQTEDYKRDEKEDRSKFARETFRHKIRSKSPISIGRHVKDNSAGSRASASSEDSFDNPRKRYAKVKFGHTYIH</sequence>
<name>A0ABR2N301_9ASPA</name>
<comment type="caution">
    <text evidence="2">The sequence shown here is derived from an EMBL/GenBank/DDBJ whole genome shotgun (WGS) entry which is preliminary data.</text>
</comment>
<evidence type="ECO:0000313" key="2">
    <source>
        <dbReference type="EMBL" id="KAK8970344.1"/>
    </source>
</evidence>
<feature type="compositionally biased region" description="Basic and acidic residues" evidence="1">
    <location>
        <begin position="539"/>
        <end position="561"/>
    </location>
</feature>
<feature type="region of interest" description="Disordered" evidence="1">
    <location>
        <begin position="646"/>
        <end position="805"/>
    </location>
</feature>
<keyword evidence="3" id="KW-1185">Reference proteome</keyword>
<feature type="region of interest" description="Disordered" evidence="1">
    <location>
        <begin position="430"/>
        <end position="514"/>
    </location>
</feature>
<accession>A0ABR2N301</accession>
<dbReference type="Proteomes" id="UP001412067">
    <property type="component" value="Unassembled WGS sequence"/>
</dbReference>
<feature type="compositionally biased region" description="Basic and acidic residues" evidence="1">
    <location>
        <begin position="503"/>
        <end position="513"/>
    </location>
</feature>
<feature type="compositionally biased region" description="Polar residues" evidence="1">
    <location>
        <begin position="1"/>
        <end position="12"/>
    </location>
</feature>
<dbReference type="EMBL" id="JBBWWR010000002">
    <property type="protein sequence ID" value="KAK8970344.1"/>
    <property type="molecule type" value="Genomic_DNA"/>
</dbReference>
<gene>
    <name evidence="2" type="ORF">KSP40_PGU014137</name>
</gene>
<feature type="region of interest" description="Disordered" evidence="1">
    <location>
        <begin position="532"/>
        <end position="611"/>
    </location>
</feature>
<organism evidence="2 3">
    <name type="scientific">Platanthera guangdongensis</name>
    <dbReference type="NCBI Taxonomy" id="2320717"/>
    <lineage>
        <taxon>Eukaryota</taxon>
        <taxon>Viridiplantae</taxon>
        <taxon>Streptophyta</taxon>
        <taxon>Embryophyta</taxon>
        <taxon>Tracheophyta</taxon>
        <taxon>Spermatophyta</taxon>
        <taxon>Magnoliopsida</taxon>
        <taxon>Liliopsida</taxon>
        <taxon>Asparagales</taxon>
        <taxon>Orchidaceae</taxon>
        <taxon>Orchidoideae</taxon>
        <taxon>Orchideae</taxon>
        <taxon>Orchidinae</taxon>
        <taxon>Platanthera</taxon>
    </lineage>
</organism>